<protein>
    <submittedName>
        <fullName evidence="1">Uncharacterized protein</fullName>
    </submittedName>
</protein>
<evidence type="ECO:0000313" key="1">
    <source>
        <dbReference type="EMBL" id="EXC45083.1"/>
    </source>
</evidence>
<keyword evidence="2" id="KW-1185">Reference proteome</keyword>
<name>W9SPE5_9ROSA</name>
<gene>
    <name evidence="1" type="ORF">L484_003505</name>
</gene>
<organism evidence="1 2">
    <name type="scientific">Morus notabilis</name>
    <dbReference type="NCBI Taxonomy" id="981085"/>
    <lineage>
        <taxon>Eukaryota</taxon>
        <taxon>Viridiplantae</taxon>
        <taxon>Streptophyta</taxon>
        <taxon>Embryophyta</taxon>
        <taxon>Tracheophyta</taxon>
        <taxon>Spermatophyta</taxon>
        <taxon>Magnoliopsida</taxon>
        <taxon>eudicotyledons</taxon>
        <taxon>Gunneridae</taxon>
        <taxon>Pentapetalae</taxon>
        <taxon>rosids</taxon>
        <taxon>fabids</taxon>
        <taxon>Rosales</taxon>
        <taxon>Moraceae</taxon>
        <taxon>Moreae</taxon>
        <taxon>Morus</taxon>
    </lineage>
</organism>
<evidence type="ECO:0000313" key="2">
    <source>
        <dbReference type="Proteomes" id="UP000030645"/>
    </source>
</evidence>
<proteinExistence type="predicted"/>
<reference evidence="2" key="1">
    <citation type="submission" date="2013-01" db="EMBL/GenBank/DDBJ databases">
        <title>Draft Genome Sequence of a Mulberry Tree, Morus notabilis C.K. Schneid.</title>
        <authorList>
            <person name="He N."/>
            <person name="Zhao S."/>
        </authorList>
    </citation>
    <scope>NUCLEOTIDE SEQUENCE</scope>
</reference>
<sequence>MSSLYLSETRLPLPLLFRRHSSGEIKNLASVSSSPLPAFGTVVDEGHPRLKKFVIAPYDRRYRGSGHAVQIVQRHHFASHLKEWQLFALRRNFFAFPRRVGGLSITTEFKSFPESSNIPVYSFRFL</sequence>
<accession>W9SPE5</accession>
<dbReference type="AlphaFoldDB" id="W9SPE5"/>
<dbReference type="Proteomes" id="UP000030645">
    <property type="component" value="Unassembled WGS sequence"/>
</dbReference>
<dbReference type="eggNOG" id="KOG0498">
    <property type="taxonomic scope" value="Eukaryota"/>
</dbReference>
<dbReference type="EMBL" id="KE623253">
    <property type="protein sequence ID" value="EXC45083.1"/>
    <property type="molecule type" value="Genomic_DNA"/>
</dbReference>